<evidence type="ECO:0000313" key="2">
    <source>
        <dbReference type="EMBL" id="HJC35601.1"/>
    </source>
</evidence>
<dbReference type="SUPFAM" id="SSF52218">
    <property type="entry name" value="Flavoproteins"/>
    <property type="match status" value="1"/>
</dbReference>
<evidence type="ECO:0000259" key="1">
    <source>
        <dbReference type="Pfam" id="PF12724"/>
    </source>
</evidence>
<sequence length="174" mass="19514">MNGVILYQSKYGMTRKYAQWLFDATHFDLLEMKQAKGTDLSRYEVIVFGGGIYASGIAGLNALKKQLAHLSPRKVVIFCVGASPYDEKALAAVKEHNMDGPLKALPLFYCRGGWDMPAMSFIDRNLCKMLQKTTAKKDPASCEPWEHALMEAGEGKCDWSDQAYLKPILDEINR</sequence>
<dbReference type="InterPro" id="IPR029039">
    <property type="entry name" value="Flavoprotein-like_sf"/>
</dbReference>
<proteinExistence type="predicted"/>
<reference evidence="2" key="1">
    <citation type="journal article" date="2021" name="PeerJ">
        <title>Extensive microbial diversity within the chicken gut microbiome revealed by metagenomics and culture.</title>
        <authorList>
            <person name="Gilroy R."/>
            <person name="Ravi A."/>
            <person name="Getino M."/>
            <person name="Pursley I."/>
            <person name="Horton D.L."/>
            <person name="Alikhan N.F."/>
            <person name="Baker D."/>
            <person name="Gharbi K."/>
            <person name="Hall N."/>
            <person name="Watson M."/>
            <person name="Adriaenssens E.M."/>
            <person name="Foster-Nyarko E."/>
            <person name="Jarju S."/>
            <person name="Secka A."/>
            <person name="Antonio M."/>
            <person name="Oren A."/>
            <person name="Chaudhuri R.R."/>
            <person name="La Ragione R."/>
            <person name="Hildebrand F."/>
            <person name="Pallen M.J."/>
        </authorList>
    </citation>
    <scope>NUCLEOTIDE SEQUENCE</scope>
    <source>
        <strain evidence="2">CHK187-11901</strain>
    </source>
</reference>
<dbReference type="AlphaFoldDB" id="A0A9D2NND3"/>
<organism evidence="2 3">
    <name type="scientific">Candidatus Merdibacter merdavium</name>
    <dbReference type="NCBI Taxonomy" id="2838692"/>
    <lineage>
        <taxon>Bacteria</taxon>
        <taxon>Bacillati</taxon>
        <taxon>Bacillota</taxon>
        <taxon>Erysipelotrichia</taxon>
        <taxon>Erysipelotrichales</taxon>
        <taxon>Erysipelotrichaceae</taxon>
        <taxon>Merdibacter</taxon>
    </lineage>
</organism>
<reference evidence="2" key="2">
    <citation type="submission" date="2021-04" db="EMBL/GenBank/DDBJ databases">
        <authorList>
            <person name="Gilroy R."/>
        </authorList>
    </citation>
    <scope>NUCLEOTIDE SEQUENCE</scope>
    <source>
        <strain evidence="2">CHK187-11901</strain>
    </source>
</reference>
<dbReference type="PANTHER" id="PTHR38030">
    <property type="entry name" value="PROTOPORPHYRINOGEN IX DEHYDROGENASE [MENAQUINONE]"/>
    <property type="match status" value="1"/>
</dbReference>
<accession>A0A9D2NND3</accession>
<dbReference type="Gene3D" id="3.40.50.360">
    <property type="match status" value="1"/>
</dbReference>
<dbReference type="InterPro" id="IPR026816">
    <property type="entry name" value="Flavodoxin_dom"/>
</dbReference>
<dbReference type="Pfam" id="PF12724">
    <property type="entry name" value="Flavodoxin_5"/>
    <property type="match status" value="1"/>
</dbReference>
<dbReference type="GO" id="GO:0070819">
    <property type="term" value="F:menaquinone-dependent protoporphyrinogen oxidase activity"/>
    <property type="evidence" value="ECO:0007669"/>
    <property type="project" value="TreeGrafter"/>
</dbReference>
<comment type="caution">
    <text evidence="2">The sequence shown here is derived from an EMBL/GenBank/DDBJ whole genome shotgun (WGS) entry which is preliminary data.</text>
</comment>
<dbReference type="EMBL" id="DWWM01000003">
    <property type="protein sequence ID" value="HJC35601.1"/>
    <property type="molecule type" value="Genomic_DNA"/>
</dbReference>
<dbReference type="PANTHER" id="PTHR38030:SF2">
    <property type="entry name" value="PROTOPORPHYRINOGEN IX DEHYDROGENASE [QUINONE]"/>
    <property type="match status" value="1"/>
</dbReference>
<dbReference type="GO" id="GO:0010181">
    <property type="term" value="F:FMN binding"/>
    <property type="evidence" value="ECO:0007669"/>
    <property type="project" value="TreeGrafter"/>
</dbReference>
<evidence type="ECO:0000313" key="3">
    <source>
        <dbReference type="Proteomes" id="UP000823896"/>
    </source>
</evidence>
<dbReference type="InterPro" id="IPR052200">
    <property type="entry name" value="Protoporphyrinogen_IX_DH"/>
</dbReference>
<protein>
    <submittedName>
        <fullName evidence="2">Flavodoxin domain-containing protein</fullName>
    </submittedName>
</protein>
<name>A0A9D2NND3_9FIRM</name>
<dbReference type="Proteomes" id="UP000823896">
    <property type="component" value="Unassembled WGS sequence"/>
</dbReference>
<feature type="domain" description="Flavodoxin" evidence="1">
    <location>
        <begin position="4"/>
        <end position="137"/>
    </location>
</feature>
<dbReference type="GO" id="GO:0006783">
    <property type="term" value="P:heme biosynthetic process"/>
    <property type="evidence" value="ECO:0007669"/>
    <property type="project" value="TreeGrafter"/>
</dbReference>
<gene>
    <name evidence="2" type="ORF">H9702_00520</name>
</gene>